<accession>A0A0W4ZF40</accession>
<sequence>MQISVSLLQTETRMIKGFKKRVHQYNIYILHERSMLNQIFLNTFLELLRQFLWEVYYTQNYRILYQRSIYIMNDVKMNNQINKVPRLLYLNSPVKLGFLERKTSSIMQKIITNTKSFTGRMKIKTCYNKQVIFIFSKADRSKTSNQTI</sequence>
<organism evidence="1 2">
    <name type="scientific">Pneumocystis jirovecii (strain RU7)</name>
    <name type="common">Human pneumocystis pneumonia agent</name>
    <dbReference type="NCBI Taxonomy" id="1408657"/>
    <lineage>
        <taxon>Eukaryota</taxon>
        <taxon>Fungi</taxon>
        <taxon>Dikarya</taxon>
        <taxon>Ascomycota</taxon>
        <taxon>Taphrinomycotina</taxon>
        <taxon>Pneumocystomycetes</taxon>
        <taxon>Pneumocystaceae</taxon>
        <taxon>Pneumocystis</taxon>
    </lineage>
</organism>
<dbReference type="VEuPathDB" id="FungiDB:T551_03400"/>
<name>A0A0W4ZF40_PNEJ7</name>
<reference evidence="2" key="1">
    <citation type="journal article" date="2016" name="Nat. Commun.">
        <title>Genome analysis of three Pneumocystis species reveals adaptation mechanisms to life exclusively in mammalian hosts.</title>
        <authorList>
            <person name="Ma L."/>
            <person name="Chen Z."/>
            <person name="Huang D.W."/>
            <person name="Kutty G."/>
            <person name="Ishihara M."/>
            <person name="Wang H."/>
            <person name="Abouelleil A."/>
            <person name="Bishop L."/>
            <person name="Davey E."/>
            <person name="Deng R."/>
            <person name="Deng X."/>
            <person name="Fan L."/>
            <person name="Fantoni G."/>
            <person name="Fitzgerald M."/>
            <person name="Gogineni E."/>
            <person name="Goldberg J.M."/>
            <person name="Handley G."/>
            <person name="Hu X."/>
            <person name="Huber C."/>
            <person name="Jiao X."/>
            <person name="Jones K."/>
            <person name="Levin J.Z."/>
            <person name="Liu Y."/>
            <person name="Macdonald P."/>
            <person name="Melnikov A."/>
            <person name="Raley C."/>
            <person name="Sassi M."/>
            <person name="Sherman B.T."/>
            <person name="Song X."/>
            <person name="Sykes S."/>
            <person name="Tran B."/>
            <person name="Walsh L."/>
            <person name="Xia Y."/>
            <person name="Yang J."/>
            <person name="Young S."/>
            <person name="Zeng Q."/>
            <person name="Zheng X."/>
            <person name="Stephens R."/>
            <person name="Nusbaum C."/>
            <person name="Birren B.W."/>
            <person name="Azadi P."/>
            <person name="Lempicki R.A."/>
            <person name="Cuomo C.A."/>
            <person name="Kovacs J.A."/>
        </authorList>
    </citation>
    <scope>NUCLEOTIDE SEQUENCE [LARGE SCALE GENOMIC DNA]</scope>
    <source>
        <strain evidence="2">RU7</strain>
    </source>
</reference>
<gene>
    <name evidence="1" type="ORF">T551_03400</name>
</gene>
<dbReference type="Proteomes" id="UP000053447">
    <property type="component" value="Unassembled WGS sequence"/>
</dbReference>
<evidence type="ECO:0000313" key="1">
    <source>
        <dbReference type="EMBL" id="KTW26938.1"/>
    </source>
</evidence>
<proteinExistence type="predicted"/>
<evidence type="ECO:0000313" key="2">
    <source>
        <dbReference type="Proteomes" id="UP000053447"/>
    </source>
</evidence>
<protein>
    <submittedName>
        <fullName evidence="1">Uncharacterized protein</fullName>
    </submittedName>
</protein>
<dbReference type="EMBL" id="LFWA01000016">
    <property type="protein sequence ID" value="KTW26938.1"/>
    <property type="molecule type" value="Genomic_DNA"/>
</dbReference>
<keyword evidence="2" id="KW-1185">Reference proteome</keyword>
<dbReference type="RefSeq" id="XP_018228269.1">
    <property type="nucleotide sequence ID" value="XM_018375663.1"/>
</dbReference>
<comment type="caution">
    <text evidence="1">The sequence shown here is derived from an EMBL/GenBank/DDBJ whole genome shotgun (WGS) entry which is preliminary data.</text>
</comment>
<dbReference type="GeneID" id="28941918"/>
<dbReference type="AlphaFoldDB" id="A0A0W4ZF40"/>